<dbReference type="PANTHER" id="PTHR47501:SF5">
    <property type="entry name" value="HAT C-TERMINAL DIMERISATION DOMAIN-CONTAINING PROTEIN"/>
    <property type="match status" value="1"/>
</dbReference>
<dbReference type="PANTHER" id="PTHR47501">
    <property type="entry name" value="TRANSPOSASE-RELATED"/>
    <property type="match status" value="1"/>
</dbReference>
<dbReference type="Proteomes" id="UP001234178">
    <property type="component" value="Unassembled WGS sequence"/>
</dbReference>
<comment type="caution">
    <text evidence="2">The sequence shown here is derived from an EMBL/GenBank/DDBJ whole genome shotgun (WGS) entry which is preliminary data.</text>
</comment>
<gene>
    <name evidence="2" type="ORF">OUZ56_024267</name>
</gene>
<evidence type="ECO:0000256" key="1">
    <source>
        <dbReference type="SAM" id="MobiDB-lite"/>
    </source>
</evidence>
<feature type="compositionally biased region" description="Basic residues" evidence="1">
    <location>
        <begin position="32"/>
        <end position="41"/>
    </location>
</feature>
<sequence>MHVGSLKRSFKIKREKLYADKAIAAVQQKGNPAKKAKRLSKAKSASLDGNQEKPDLVSDSNDTENELEMICIDLGIELDEGEIGDEVSVSGILETSITKDTDERGIEFDYNRSTLCEDFSCFSHCVNLIATTDFKKVLESGRASSFKLAHEKAFGKLQRLGNLSSGTIRASKIISDTIGCQLKTPCATRWNSEFDSFKCVMDQPEDKLNSAMKKLKLELLDEADRVLLKEQVAIMSPLTKYLDVLQSKNDMDTGINREAENDPLDIPSRVSSVMNELDLYLGDQDKSLLALNKYPRIKELFLRYNTGLPSSGASRNTFQCGASCIDNSKKPPY</sequence>
<organism evidence="2 3">
    <name type="scientific">Daphnia magna</name>
    <dbReference type="NCBI Taxonomy" id="35525"/>
    <lineage>
        <taxon>Eukaryota</taxon>
        <taxon>Metazoa</taxon>
        <taxon>Ecdysozoa</taxon>
        <taxon>Arthropoda</taxon>
        <taxon>Crustacea</taxon>
        <taxon>Branchiopoda</taxon>
        <taxon>Diplostraca</taxon>
        <taxon>Cladocera</taxon>
        <taxon>Anomopoda</taxon>
        <taxon>Daphniidae</taxon>
        <taxon>Daphnia</taxon>
    </lineage>
</organism>
<dbReference type="SUPFAM" id="SSF53098">
    <property type="entry name" value="Ribonuclease H-like"/>
    <property type="match status" value="1"/>
</dbReference>
<evidence type="ECO:0000313" key="3">
    <source>
        <dbReference type="Proteomes" id="UP001234178"/>
    </source>
</evidence>
<evidence type="ECO:0000313" key="2">
    <source>
        <dbReference type="EMBL" id="KAK4030880.1"/>
    </source>
</evidence>
<accession>A0ABR0B0H9</accession>
<dbReference type="InterPro" id="IPR012337">
    <property type="entry name" value="RNaseH-like_sf"/>
</dbReference>
<dbReference type="EMBL" id="JAOYFB010000039">
    <property type="protein sequence ID" value="KAK4030880.1"/>
    <property type="molecule type" value="Genomic_DNA"/>
</dbReference>
<name>A0ABR0B0H9_9CRUS</name>
<feature type="region of interest" description="Disordered" evidence="1">
    <location>
        <begin position="28"/>
        <end position="61"/>
    </location>
</feature>
<keyword evidence="3" id="KW-1185">Reference proteome</keyword>
<proteinExistence type="predicted"/>
<protein>
    <submittedName>
        <fullName evidence="2">Uncharacterized protein</fullName>
    </submittedName>
</protein>
<reference evidence="2 3" key="1">
    <citation type="journal article" date="2023" name="Nucleic Acids Res.">
        <title>The hologenome of Daphnia magna reveals possible DNA methylation and microbiome-mediated evolution of the host genome.</title>
        <authorList>
            <person name="Chaturvedi A."/>
            <person name="Li X."/>
            <person name="Dhandapani V."/>
            <person name="Marshall H."/>
            <person name="Kissane S."/>
            <person name="Cuenca-Cambronero M."/>
            <person name="Asole G."/>
            <person name="Calvet F."/>
            <person name="Ruiz-Romero M."/>
            <person name="Marangio P."/>
            <person name="Guigo R."/>
            <person name="Rago D."/>
            <person name="Mirbahai L."/>
            <person name="Eastwood N."/>
            <person name="Colbourne J.K."/>
            <person name="Zhou J."/>
            <person name="Mallon E."/>
            <person name="Orsini L."/>
        </authorList>
    </citation>
    <scope>NUCLEOTIDE SEQUENCE [LARGE SCALE GENOMIC DNA]</scope>
    <source>
        <strain evidence="2">LRV0_1</strain>
    </source>
</reference>